<evidence type="ECO:0000313" key="2">
    <source>
        <dbReference type="Proteomes" id="UP000284706"/>
    </source>
</evidence>
<dbReference type="InParanoid" id="A0A409Y2G6"/>
<organism evidence="1 2">
    <name type="scientific">Gymnopilus dilepis</name>
    <dbReference type="NCBI Taxonomy" id="231916"/>
    <lineage>
        <taxon>Eukaryota</taxon>
        <taxon>Fungi</taxon>
        <taxon>Dikarya</taxon>
        <taxon>Basidiomycota</taxon>
        <taxon>Agaricomycotina</taxon>
        <taxon>Agaricomycetes</taxon>
        <taxon>Agaricomycetidae</taxon>
        <taxon>Agaricales</taxon>
        <taxon>Agaricineae</taxon>
        <taxon>Hymenogastraceae</taxon>
        <taxon>Gymnopilus</taxon>
    </lineage>
</organism>
<gene>
    <name evidence="1" type="ORF">CVT26_000626</name>
</gene>
<reference evidence="1 2" key="1">
    <citation type="journal article" date="2018" name="Evol. Lett.">
        <title>Horizontal gene cluster transfer increased hallucinogenic mushroom diversity.</title>
        <authorList>
            <person name="Reynolds H.T."/>
            <person name="Vijayakumar V."/>
            <person name="Gluck-Thaler E."/>
            <person name="Korotkin H.B."/>
            <person name="Matheny P.B."/>
            <person name="Slot J.C."/>
        </authorList>
    </citation>
    <scope>NUCLEOTIDE SEQUENCE [LARGE SCALE GENOMIC DNA]</scope>
    <source>
        <strain evidence="1 2">SRW20</strain>
    </source>
</reference>
<protein>
    <submittedName>
        <fullName evidence="1">Uncharacterized protein</fullName>
    </submittedName>
</protein>
<accession>A0A409Y2G6</accession>
<name>A0A409Y2G6_9AGAR</name>
<evidence type="ECO:0000313" key="1">
    <source>
        <dbReference type="EMBL" id="PPQ97141.1"/>
    </source>
</evidence>
<dbReference type="AlphaFoldDB" id="A0A409Y2G6"/>
<dbReference type="EMBL" id="NHYE01001287">
    <property type="protein sequence ID" value="PPQ97141.1"/>
    <property type="molecule type" value="Genomic_DNA"/>
</dbReference>
<proteinExistence type="predicted"/>
<dbReference type="Proteomes" id="UP000284706">
    <property type="component" value="Unassembled WGS sequence"/>
</dbReference>
<keyword evidence="2" id="KW-1185">Reference proteome</keyword>
<sequence>MPNAHLRLYASSAHIFTLPSADSENELVKHCIGAAEDGFMDQEMYRELHDQHTATFARNSVASVLARRLRVGLLGLPLVSSPPKMSKSSPAASNHTLRKTVLVAALAQHCDAQRPPTTLCTASSAHIFTFPGANSEKEVVKHCIGAPEDGFVDQEVYRELHDQHTAQSDHVREKQEEGVVSILARISQGSGPAGGRSSF</sequence>
<comment type="caution">
    <text evidence="1">The sequence shown here is derived from an EMBL/GenBank/DDBJ whole genome shotgun (WGS) entry which is preliminary data.</text>
</comment>